<dbReference type="STRING" id="1286106.MPL1_12473"/>
<proteinExistence type="predicted"/>
<feature type="signal peptide" evidence="2">
    <location>
        <begin position="1"/>
        <end position="24"/>
    </location>
</feature>
<evidence type="ECO:0000256" key="1">
    <source>
        <dbReference type="SAM" id="Phobius"/>
    </source>
</evidence>
<reference evidence="3 4" key="1">
    <citation type="journal article" date="2013" name="Genome Announc.">
        <title>Draft Genome Sequence of Methylophaga lonarensis MPLT, a Haloalkaliphilic (Non-Methane-Utilizing) Methylotroph.</title>
        <authorList>
            <person name="Shetty S.A."/>
            <person name="Marathe N.P."/>
            <person name="Munot H."/>
            <person name="Antony C.P."/>
            <person name="Dhotre D.P."/>
            <person name="Murrell J.C."/>
            <person name="Shouche Y.S."/>
        </authorList>
    </citation>
    <scope>NUCLEOTIDE SEQUENCE [LARGE SCALE GENOMIC DNA]</scope>
    <source>
        <strain evidence="3 4">MPL</strain>
    </source>
</reference>
<evidence type="ECO:0000313" key="4">
    <source>
        <dbReference type="Proteomes" id="UP000012019"/>
    </source>
</evidence>
<evidence type="ECO:0000313" key="3">
    <source>
        <dbReference type="EMBL" id="EMR12010.1"/>
    </source>
</evidence>
<evidence type="ECO:0008006" key="5">
    <source>
        <dbReference type="Google" id="ProtNLM"/>
    </source>
</evidence>
<dbReference type="Proteomes" id="UP000012019">
    <property type="component" value="Unassembled WGS sequence"/>
</dbReference>
<feature type="chain" id="PRO_5004083098" description="VPLPA-CTERM sorting domain-containing protein" evidence="2">
    <location>
        <begin position="25"/>
        <end position="189"/>
    </location>
</feature>
<gene>
    <name evidence="3" type="ORF">MPL1_12473</name>
</gene>
<keyword evidence="1" id="KW-1133">Transmembrane helix</keyword>
<name>M7PDN1_9GAMM</name>
<dbReference type="PATRIC" id="fig|1286106.3.peg.2491"/>
<keyword evidence="4" id="KW-1185">Reference proteome</keyword>
<keyword evidence="1" id="KW-0812">Transmembrane</keyword>
<keyword evidence="2" id="KW-0732">Signal</keyword>
<sequence>MKIGKTISTMMAVVAATFSLSVSAATIELSNTTAYSSPHPSGNPSGVISTVININDYLPGAYQGYLIEDATPNALSQSHLQTALNAAGAGITVNDFFKVEPGPVGDFLDTSSLGLAFEGFLVKYSTFTMIGLFSPAITSLSYITHTGQDVSHIAFFNTSISEVPLPAAVWLFLPALMGFLGFRRRLTAA</sequence>
<keyword evidence="1" id="KW-0472">Membrane</keyword>
<accession>M7PDN1</accession>
<organism evidence="3 4">
    <name type="scientific">Methylophaga lonarensis MPL</name>
    <dbReference type="NCBI Taxonomy" id="1286106"/>
    <lineage>
        <taxon>Bacteria</taxon>
        <taxon>Pseudomonadati</taxon>
        <taxon>Pseudomonadota</taxon>
        <taxon>Gammaproteobacteria</taxon>
        <taxon>Thiotrichales</taxon>
        <taxon>Piscirickettsiaceae</taxon>
        <taxon>Methylophaga</taxon>
    </lineage>
</organism>
<protein>
    <recommendedName>
        <fullName evidence="5">VPLPA-CTERM sorting domain-containing protein</fullName>
    </recommendedName>
</protein>
<dbReference type="AlphaFoldDB" id="M7PDN1"/>
<evidence type="ECO:0000256" key="2">
    <source>
        <dbReference type="SAM" id="SignalP"/>
    </source>
</evidence>
<comment type="caution">
    <text evidence="3">The sequence shown here is derived from an EMBL/GenBank/DDBJ whole genome shotgun (WGS) entry which is preliminary data.</text>
</comment>
<feature type="transmembrane region" description="Helical" evidence="1">
    <location>
        <begin position="163"/>
        <end position="182"/>
    </location>
</feature>
<dbReference type="EMBL" id="APHR01000077">
    <property type="protein sequence ID" value="EMR12010.1"/>
    <property type="molecule type" value="Genomic_DNA"/>
</dbReference>